<reference evidence="1 2" key="1">
    <citation type="submission" date="2024-05" db="EMBL/GenBank/DDBJ databases">
        <title>De novo assembly of an allotetraploid wild potato.</title>
        <authorList>
            <person name="Hosaka A.J."/>
        </authorList>
    </citation>
    <scope>NUCLEOTIDE SEQUENCE [LARGE SCALE GENOMIC DNA]</scope>
    <source>
        <tissue evidence="1">Young leaves</tissue>
    </source>
</reference>
<dbReference type="AlphaFoldDB" id="A0ABD2SFZ2"/>
<dbReference type="Proteomes" id="UP001627284">
    <property type="component" value="Unassembled WGS sequence"/>
</dbReference>
<evidence type="ECO:0000313" key="1">
    <source>
        <dbReference type="EMBL" id="KAL3342789.1"/>
    </source>
</evidence>
<organism evidence="1 2">
    <name type="scientific">Solanum stoloniferum</name>
    <dbReference type="NCBI Taxonomy" id="62892"/>
    <lineage>
        <taxon>Eukaryota</taxon>
        <taxon>Viridiplantae</taxon>
        <taxon>Streptophyta</taxon>
        <taxon>Embryophyta</taxon>
        <taxon>Tracheophyta</taxon>
        <taxon>Spermatophyta</taxon>
        <taxon>Magnoliopsida</taxon>
        <taxon>eudicotyledons</taxon>
        <taxon>Gunneridae</taxon>
        <taxon>Pentapetalae</taxon>
        <taxon>asterids</taxon>
        <taxon>lamiids</taxon>
        <taxon>Solanales</taxon>
        <taxon>Solanaceae</taxon>
        <taxon>Solanoideae</taxon>
        <taxon>Solaneae</taxon>
        <taxon>Solanum</taxon>
    </lineage>
</organism>
<dbReference type="EMBL" id="JBJKTR010000015">
    <property type="protein sequence ID" value="KAL3342789.1"/>
    <property type="molecule type" value="Genomic_DNA"/>
</dbReference>
<comment type="caution">
    <text evidence="1">The sequence shown here is derived from an EMBL/GenBank/DDBJ whole genome shotgun (WGS) entry which is preliminary data.</text>
</comment>
<proteinExistence type="predicted"/>
<name>A0ABD2SFZ2_9SOLN</name>
<protein>
    <submittedName>
        <fullName evidence="1">Uncharacterized protein</fullName>
    </submittedName>
</protein>
<keyword evidence="2" id="KW-1185">Reference proteome</keyword>
<gene>
    <name evidence="1" type="ORF">AABB24_026700</name>
</gene>
<accession>A0ABD2SFZ2</accession>
<sequence>MSTNQICQWREACRGHLQVYLSIGPSSLPDPSQDKNKDSLYSNLMSKMHFYMASYKKRSRRLATSFSTGLVLSQTKYIREILQKADVDGARPILTHMVSGLQLSKNGSTPFEDPVLYRSLARALQYININKSDASYSVNKLCQLCILILLLIFK</sequence>
<evidence type="ECO:0000313" key="2">
    <source>
        <dbReference type="Proteomes" id="UP001627284"/>
    </source>
</evidence>